<dbReference type="EMBL" id="AQFM01000027">
    <property type="protein sequence ID" value="EOR09960.1"/>
    <property type="molecule type" value="Genomic_DNA"/>
</dbReference>
<name>R9B6Q6_9GAMM</name>
<comment type="caution">
    <text evidence="2">The sequence shown here is derived from an EMBL/GenBank/DDBJ whole genome shotgun (WGS) entry which is preliminary data.</text>
</comment>
<organism evidence="2 3">
    <name type="scientific">Acinetobacter tandoii DSM 14970 = CIP 107469</name>
    <dbReference type="NCBI Taxonomy" id="1120927"/>
    <lineage>
        <taxon>Bacteria</taxon>
        <taxon>Pseudomonadati</taxon>
        <taxon>Pseudomonadota</taxon>
        <taxon>Gammaproteobacteria</taxon>
        <taxon>Moraxellales</taxon>
        <taxon>Moraxellaceae</taxon>
        <taxon>Acinetobacter</taxon>
    </lineage>
</organism>
<dbReference type="Proteomes" id="UP000016201">
    <property type="component" value="Unassembled WGS sequence"/>
</dbReference>
<feature type="transmembrane region" description="Helical" evidence="1">
    <location>
        <begin position="23"/>
        <end position="43"/>
    </location>
</feature>
<evidence type="ECO:0000313" key="2">
    <source>
        <dbReference type="EMBL" id="EOR09960.1"/>
    </source>
</evidence>
<keyword evidence="1" id="KW-1133">Transmembrane helix</keyword>
<sequence>MVHDFNKPPHVTSAEEIRQKKRLPVYMLILVGIFFLALVVYMLSSGTPS</sequence>
<accession>R9B6Q6</accession>
<protein>
    <submittedName>
        <fullName evidence="2">Uncharacterized protein</fullName>
    </submittedName>
</protein>
<proteinExistence type="predicted"/>
<keyword evidence="1" id="KW-0812">Transmembrane</keyword>
<gene>
    <name evidence="2" type="ORF">I593_00887</name>
</gene>
<evidence type="ECO:0000256" key="1">
    <source>
        <dbReference type="SAM" id="Phobius"/>
    </source>
</evidence>
<reference evidence="2 3" key="1">
    <citation type="submission" date="2013-03" db="EMBL/GenBank/DDBJ databases">
        <title>The Genome Sequence of Acinetobacter tandoii CIP 107469.</title>
        <authorList>
            <consortium name="The Broad Institute Genome Sequencing Platform"/>
            <consortium name="The Broad Institute Genome Sequencing Center for Infectious Disease"/>
            <person name="Cerqueira G."/>
            <person name="Feldgarden M."/>
            <person name="Courvalin P."/>
            <person name="Perichon B."/>
            <person name="Grillot-Courvalin C."/>
            <person name="Clermont D."/>
            <person name="Rocha E."/>
            <person name="Yoon E.-J."/>
            <person name="Nemec A."/>
            <person name="Walker B."/>
            <person name="Young S.K."/>
            <person name="Zeng Q."/>
            <person name="Gargeya S."/>
            <person name="Fitzgerald M."/>
            <person name="Haas B."/>
            <person name="Abouelleil A."/>
            <person name="Alvarado L."/>
            <person name="Arachchi H.M."/>
            <person name="Berlin A.M."/>
            <person name="Chapman S.B."/>
            <person name="Dewar J."/>
            <person name="Goldberg J."/>
            <person name="Griggs A."/>
            <person name="Gujja S."/>
            <person name="Hansen M."/>
            <person name="Howarth C."/>
            <person name="Imamovic A."/>
            <person name="Larimer J."/>
            <person name="McCowan C."/>
            <person name="Murphy C."/>
            <person name="Neiman D."/>
            <person name="Pearson M."/>
            <person name="Priest M."/>
            <person name="Roberts A."/>
            <person name="Saif S."/>
            <person name="Shea T."/>
            <person name="Sisk P."/>
            <person name="Sykes S."/>
            <person name="Wortman J."/>
            <person name="Nusbaum C."/>
            <person name="Birren B."/>
        </authorList>
    </citation>
    <scope>NUCLEOTIDE SEQUENCE [LARGE SCALE GENOMIC DNA]</scope>
    <source>
        <strain evidence="2 3">CIP 107469</strain>
    </source>
</reference>
<keyword evidence="3" id="KW-1185">Reference proteome</keyword>
<evidence type="ECO:0000313" key="3">
    <source>
        <dbReference type="Proteomes" id="UP000016201"/>
    </source>
</evidence>
<dbReference type="AlphaFoldDB" id="R9B6Q6"/>
<keyword evidence="1" id="KW-0472">Membrane</keyword>